<accession>A0A0J9EQZ1</accession>
<dbReference type="EMBL" id="GG749503">
    <property type="protein sequence ID" value="KMW68708.1"/>
    <property type="molecule type" value="Genomic_DNA"/>
</dbReference>
<reference evidence="1" key="1">
    <citation type="submission" date="2010-03" db="EMBL/GenBank/DDBJ databases">
        <title>Annotation of Blastomyces dermatitidis strain ATCC 18188.</title>
        <authorList>
            <consortium name="The Broad Institute Genome Sequencing Platform"/>
            <consortium name="Broad Institute Genome Sequencing Center for Infectious Disease."/>
            <person name="Cuomo C."/>
            <person name="Klein B."/>
            <person name="Sullivan T."/>
            <person name="Heitman J."/>
            <person name="Young S."/>
            <person name="Zeng Q."/>
            <person name="Gargeya S."/>
            <person name="Alvarado L."/>
            <person name="Berlin A.M."/>
            <person name="Chapman S.B."/>
            <person name="Chen Z."/>
            <person name="Freedman E."/>
            <person name="Gellesch M."/>
            <person name="Goldberg J."/>
            <person name="Griggs A."/>
            <person name="Gujja S."/>
            <person name="Heilman E."/>
            <person name="Heiman D."/>
            <person name="Howarth C."/>
            <person name="Mehta T."/>
            <person name="Neiman D."/>
            <person name="Pearson M."/>
            <person name="Roberts A."/>
            <person name="Saif S."/>
            <person name="Shea T."/>
            <person name="Shenoy N."/>
            <person name="Sisk P."/>
            <person name="Stolte C."/>
            <person name="Sykes S."/>
            <person name="White J."/>
            <person name="Yandava C."/>
            <person name="Haas B."/>
            <person name="Nusbaum C."/>
            <person name="Birren B."/>
        </authorList>
    </citation>
    <scope>NUCLEOTIDE SEQUENCE</scope>
    <source>
        <strain evidence="1">ATCC 18188</strain>
    </source>
</reference>
<proteinExistence type="predicted"/>
<organism evidence="1">
    <name type="scientific">Ajellomyces dermatitidis (strain ATCC 18188 / CBS 674.68)</name>
    <name type="common">Blastomyces dermatitidis</name>
    <dbReference type="NCBI Taxonomy" id="653446"/>
    <lineage>
        <taxon>Eukaryota</taxon>
        <taxon>Fungi</taxon>
        <taxon>Dikarya</taxon>
        <taxon>Ascomycota</taxon>
        <taxon>Pezizomycotina</taxon>
        <taxon>Eurotiomycetes</taxon>
        <taxon>Eurotiomycetidae</taxon>
        <taxon>Onygenales</taxon>
        <taxon>Ajellomycetaceae</taxon>
        <taxon>Blastomyces</taxon>
    </lineage>
</organism>
<dbReference type="AlphaFoldDB" id="A0A0J9EQZ1"/>
<evidence type="ECO:0000313" key="1">
    <source>
        <dbReference type="EMBL" id="KMW68708.1"/>
    </source>
</evidence>
<dbReference type="Proteomes" id="UP000007802">
    <property type="component" value="Unassembled WGS sequence"/>
</dbReference>
<name>A0A0J9EQZ1_AJEDA</name>
<protein>
    <submittedName>
        <fullName evidence="1">Uncharacterized protein</fullName>
    </submittedName>
</protein>
<sequence length="92" mass="10485">MSESSVPWTPRTLNPLFPILDGMGTWSPFYQDWATEIILLFIADHAVHQMQEEDVLNVIRQNATWVDICQLARSEIGYDIEGCGQILCNCLD</sequence>
<gene>
    <name evidence="1" type="ORF">BDDG_12990</name>
</gene>